<dbReference type="InterPro" id="IPR001387">
    <property type="entry name" value="Cro/C1-type_HTH"/>
</dbReference>
<feature type="domain" description="HTH cro/C1-type" evidence="4">
    <location>
        <begin position="17"/>
        <end position="71"/>
    </location>
</feature>
<dbReference type="Proteomes" id="UP000284109">
    <property type="component" value="Unassembled WGS sequence"/>
</dbReference>
<dbReference type="GO" id="GO:0003677">
    <property type="term" value="F:DNA binding"/>
    <property type="evidence" value="ECO:0007669"/>
    <property type="project" value="UniProtKB-KW"/>
</dbReference>
<sequence length="224" mass="25708">MKKGSDKMGENTLGPIIKEIRKEKNLTQTELGKLTGYSQNTVSNHENQKRALSEKGISKYAAALGTTPQELFMRSQPNNQPHISVSYYTYYDLSDNYPKDVDHLTQSNVRHIALSSDFLGKYAGDKNIFINRVNSETMNKIIPKKSFIAVKKIKNWHELANGDIIIFQNDNGFGIRNYYYDSKTQIISFRPNSFNNLIDELNYRIKQTQNIKILGKVLTYTVNL</sequence>
<keyword evidence="3" id="KW-0804">Transcription</keyword>
<evidence type="ECO:0000256" key="2">
    <source>
        <dbReference type="ARBA" id="ARBA00023125"/>
    </source>
</evidence>
<dbReference type="OrthoDB" id="194368at2"/>
<dbReference type="InterPro" id="IPR015927">
    <property type="entry name" value="Peptidase_S24_S26A/B/C"/>
</dbReference>
<organism evidence="5 6">
    <name type="scientific">Bombilactobacillus bombi</name>
    <dbReference type="NCBI Taxonomy" id="1303590"/>
    <lineage>
        <taxon>Bacteria</taxon>
        <taxon>Bacillati</taxon>
        <taxon>Bacillota</taxon>
        <taxon>Bacilli</taxon>
        <taxon>Lactobacillales</taxon>
        <taxon>Lactobacillaceae</taxon>
        <taxon>Bombilactobacillus</taxon>
    </lineage>
</organism>
<keyword evidence="2" id="KW-0238">DNA-binding</keyword>
<dbReference type="Pfam" id="PF01381">
    <property type="entry name" value="HTH_3"/>
    <property type="match status" value="1"/>
</dbReference>
<dbReference type="InterPro" id="IPR036286">
    <property type="entry name" value="LexA/Signal_pep-like_sf"/>
</dbReference>
<dbReference type="InterPro" id="IPR010982">
    <property type="entry name" value="Lambda_DNA-bd_dom_sf"/>
</dbReference>
<dbReference type="CDD" id="cd00093">
    <property type="entry name" value="HTH_XRE"/>
    <property type="match status" value="1"/>
</dbReference>
<evidence type="ECO:0000313" key="5">
    <source>
        <dbReference type="EMBL" id="RHW49761.1"/>
    </source>
</evidence>
<dbReference type="Gene3D" id="2.10.109.10">
    <property type="entry name" value="Umud Fragment, subunit A"/>
    <property type="match status" value="1"/>
</dbReference>
<dbReference type="PANTHER" id="PTHR40661:SF3">
    <property type="entry name" value="FELS-1 PROPHAGE TRANSCRIPTIONAL REGULATOR"/>
    <property type="match status" value="1"/>
</dbReference>
<gene>
    <name evidence="5" type="ORF">DS831_06250</name>
</gene>
<dbReference type="SMART" id="SM00530">
    <property type="entry name" value="HTH_XRE"/>
    <property type="match status" value="1"/>
</dbReference>
<protein>
    <recommendedName>
        <fullName evidence="4">HTH cro/C1-type domain-containing protein</fullName>
    </recommendedName>
</protein>
<dbReference type="Pfam" id="PF00717">
    <property type="entry name" value="Peptidase_S24"/>
    <property type="match status" value="1"/>
</dbReference>
<dbReference type="EMBL" id="QOCR01000004">
    <property type="protein sequence ID" value="RHW49761.1"/>
    <property type="molecule type" value="Genomic_DNA"/>
</dbReference>
<proteinExistence type="predicted"/>
<dbReference type="PROSITE" id="PS50943">
    <property type="entry name" value="HTH_CROC1"/>
    <property type="match status" value="1"/>
</dbReference>
<evidence type="ECO:0000313" key="6">
    <source>
        <dbReference type="Proteomes" id="UP000284109"/>
    </source>
</evidence>
<dbReference type="SUPFAM" id="SSF51306">
    <property type="entry name" value="LexA/Signal peptidase"/>
    <property type="match status" value="1"/>
</dbReference>
<name>A0A3R6YRH3_9LACO</name>
<dbReference type="Gene3D" id="1.10.260.40">
    <property type="entry name" value="lambda repressor-like DNA-binding domains"/>
    <property type="match status" value="1"/>
</dbReference>
<accession>A0A3R6YRH3</accession>
<evidence type="ECO:0000256" key="3">
    <source>
        <dbReference type="ARBA" id="ARBA00023163"/>
    </source>
</evidence>
<comment type="caution">
    <text evidence="5">The sequence shown here is derived from an EMBL/GenBank/DDBJ whole genome shotgun (WGS) entry which is preliminary data.</text>
</comment>
<keyword evidence="6" id="KW-1185">Reference proteome</keyword>
<dbReference type="PANTHER" id="PTHR40661">
    <property type="match status" value="1"/>
</dbReference>
<evidence type="ECO:0000259" key="4">
    <source>
        <dbReference type="PROSITE" id="PS50943"/>
    </source>
</evidence>
<keyword evidence="1" id="KW-0805">Transcription regulation</keyword>
<dbReference type="SUPFAM" id="SSF47413">
    <property type="entry name" value="lambda repressor-like DNA-binding domains"/>
    <property type="match status" value="1"/>
</dbReference>
<reference evidence="5 6" key="1">
    <citation type="submission" date="2018-07" db="EMBL/GenBank/DDBJ databases">
        <title>Genome sequences of six Lactobacillus spp. isolated from bumble bee guts.</title>
        <authorList>
            <person name="Motta E.V.S."/>
            <person name="Moran N.A."/>
        </authorList>
    </citation>
    <scope>NUCLEOTIDE SEQUENCE [LARGE SCALE GENOMIC DNA]</scope>
    <source>
        <strain evidence="5 6">BI-1.1</strain>
    </source>
</reference>
<evidence type="ECO:0000256" key="1">
    <source>
        <dbReference type="ARBA" id="ARBA00023015"/>
    </source>
</evidence>
<dbReference type="AlphaFoldDB" id="A0A3R6YRH3"/>